<gene>
    <name evidence="18" type="primary">pgsA</name>
    <name evidence="18" type="ORF">O0S08_18930</name>
</gene>
<dbReference type="InterPro" id="IPR000462">
    <property type="entry name" value="CDP-OH_P_trans"/>
</dbReference>
<dbReference type="PANTHER" id="PTHR14269">
    <property type="entry name" value="CDP-DIACYLGLYCEROL--GLYCEROL-3-PHOSPHATE 3-PHOSPHATIDYLTRANSFERASE-RELATED"/>
    <property type="match status" value="1"/>
</dbReference>
<dbReference type="Proteomes" id="UP001164459">
    <property type="component" value="Chromosome"/>
</dbReference>
<keyword evidence="6" id="KW-0444">Lipid biosynthesis</keyword>
<evidence type="ECO:0000313" key="19">
    <source>
        <dbReference type="Proteomes" id="UP001164459"/>
    </source>
</evidence>
<name>A0ABY7HG00_9BACT</name>
<keyword evidence="8 17" id="KW-0812">Transmembrane</keyword>
<keyword evidence="12" id="KW-0594">Phospholipid biosynthesis</keyword>
<dbReference type="InterPro" id="IPR043130">
    <property type="entry name" value="CDP-OH_PTrfase_TM_dom"/>
</dbReference>
<evidence type="ECO:0000256" key="9">
    <source>
        <dbReference type="ARBA" id="ARBA00022989"/>
    </source>
</evidence>
<comment type="subcellular location">
    <subcellularLocation>
        <location evidence="1">Membrane</location>
        <topology evidence="1">Multi-pass membrane protein</topology>
    </subcellularLocation>
</comment>
<evidence type="ECO:0000256" key="1">
    <source>
        <dbReference type="ARBA" id="ARBA00004141"/>
    </source>
</evidence>
<proteinExistence type="inferred from homology"/>
<evidence type="ECO:0000256" key="11">
    <source>
        <dbReference type="ARBA" id="ARBA00023136"/>
    </source>
</evidence>
<dbReference type="Pfam" id="PF01066">
    <property type="entry name" value="CDP-OH_P_transf"/>
    <property type="match status" value="1"/>
</dbReference>
<evidence type="ECO:0000256" key="16">
    <source>
        <dbReference type="RuleBase" id="RU003750"/>
    </source>
</evidence>
<dbReference type="InterPro" id="IPR004570">
    <property type="entry name" value="Phosphatidylglycerol_P_synth"/>
</dbReference>
<dbReference type="InterPro" id="IPR050324">
    <property type="entry name" value="CDP-alcohol_PTase-I"/>
</dbReference>
<evidence type="ECO:0000256" key="15">
    <source>
        <dbReference type="NCBIfam" id="TIGR00560"/>
    </source>
</evidence>
<reference evidence="18" key="1">
    <citation type="submission" date="2022-11" db="EMBL/GenBank/DDBJ databases">
        <title>Minimal conservation of predation-associated metabolite biosynthetic gene clusters underscores biosynthetic potential of Myxococcota including descriptions for ten novel species: Archangium lansinium sp. nov., Myxococcus landrumus sp. nov., Nannocystis bai.</title>
        <authorList>
            <person name="Ahearne A."/>
            <person name="Stevens C."/>
            <person name="Dowd S."/>
        </authorList>
    </citation>
    <scope>NUCLEOTIDE SEQUENCE</scope>
    <source>
        <strain evidence="18">Fl3</strain>
    </source>
</reference>
<evidence type="ECO:0000256" key="14">
    <source>
        <dbReference type="ARBA" id="ARBA00048586"/>
    </source>
</evidence>
<evidence type="ECO:0000256" key="4">
    <source>
        <dbReference type="ARBA" id="ARBA00013170"/>
    </source>
</evidence>
<feature type="transmembrane region" description="Helical" evidence="17">
    <location>
        <begin position="120"/>
        <end position="138"/>
    </location>
</feature>
<dbReference type="Gene3D" id="1.20.120.1760">
    <property type="match status" value="1"/>
</dbReference>
<evidence type="ECO:0000256" key="13">
    <source>
        <dbReference type="ARBA" id="ARBA00023264"/>
    </source>
</evidence>
<evidence type="ECO:0000256" key="5">
    <source>
        <dbReference type="ARBA" id="ARBA00014944"/>
    </source>
</evidence>
<feature type="transmembrane region" description="Helical" evidence="17">
    <location>
        <begin position="26"/>
        <end position="46"/>
    </location>
</feature>
<evidence type="ECO:0000256" key="3">
    <source>
        <dbReference type="ARBA" id="ARBA00010441"/>
    </source>
</evidence>
<keyword evidence="13" id="KW-1208">Phospholipid metabolism</keyword>
<sequence length="183" mass="20190">MITIGRVFLIPPVLMLIDKTDPWRCVLASLLFTVASLLDLIDGWLARRSGLVTVFGKFVDPLADKIMVAAVLVYLVMDDRAPAWLVVLLLTREFYINGLRSLASSENIIIAASAGGKAKTAFQLTGISFLLMHYRYRLPGVEEALDFHRVGLVLLGLSVFVSIISAVDYTFGFREALAQKNAE</sequence>
<keyword evidence="9 17" id="KW-1133">Transmembrane helix</keyword>
<comment type="pathway">
    <text evidence="2">Phospholipid metabolism; phosphatidylglycerol biosynthesis; phosphatidylglycerol from CDP-diacylglycerol: step 1/2.</text>
</comment>
<dbReference type="EC" id="2.7.8.5" evidence="4 15"/>
<evidence type="ECO:0000256" key="6">
    <source>
        <dbReference type="ARBA" id="ARBA00022516"/>
    </source>
</evidence>
<protein>
    <recommendedName>
        <fullName evidence="5 15">CDP-diacylglycerol--glycerol-3-phosphate 3-phosphatidyltransferase</fullName>
        <ecNumber evidence="4 15">2.7.8.5</ecNumber>
    </recommendedName>
</protein>
<evidence type="ECO:0000256" key="8">
    <source>
        <dbReference type="ARBA" id="ARBA00022692"/>
    </source>
</evidence>
<keyword evidence="10" id="KW-0443">Lipid metabolism</keyword>
<dbReference type="NCBIfam" id="TIGR00560">
    <property type="entry name" value="pgsA"/>
    <property type="match status" value="1"/>
</dbReference>
<evidence type="ECO:0000256" key="7">
    <source>
        <dbReference type="ARBA" id="ARBA00022679"/>
    </source>
</evidence>
<organism evidence="18 19">
    <name type="scientific">Nannocystis punicea</name>
    <dbReference type="NCBI Taxonomy" id="2995304"/>
    <lineage>
        <taxon>Bacteria</taxon>
        <taxon>Pseudomonadati</taxon>
        <taxon>Myxococcota</taxon>
        <taxon>Polyangia</taxon>
        <taxon>Nannocystales</taxon>
        <taxon>Nannocystaceae</taxon>
        <taxon>Nannocystis</taxon>
    </lineage>
</organism>
<dbReference type="PROSITE" id="PS00379">
    <property type="entry name" value="CDP_ALCOHOL_P_TRANSF"/>
    <property type="match status" value="1"/>
</dbReference>
<dbReference type="PIRSF" id="PIRSF000847">
    <property type="entry name" value="Phos_ph_gly_syn"/>
    <property type="match status" value="1"/>
</dbReference>
<evidence type="ECO:0000256" key="2">
    <source>
        <dbReference type="ARBA" id="ARBA00005042"/>
    </source>
</evidence>
<evidence type="ECO:0000256" key="10">
    <source>
        <dbReference type="ARBA" id="ARBA00023098"/>
    </source>
</evidence>
<comment type="catalytic activity">
    <reaction evidence="14">
        <text>a CDP-1,2-diacyl-sn-glycerol + sn-glycerol 3-phosphate = a 1,2-diacyl-sn-glycero-3-phospho-(1'-sn-glycero-3'-phosphate) + CMP + H(+)</text>
        <dbReference type="Rhea" id="RHEA:12593"/>
        <dbReference type="ChEBI" id="CHEBI:15378"/>
        <dbReference type="ChEBI" id="CHEBI:57597"/>
        <dbReference type="ChEBI" id="CHEBI:58332"/>
        <dbReference type="ChEBI" id="CHEBI:60110"/>
        <dbReference type="ChEBI" id="CHEBI:60377"/>
        <dbReference type="EC" id="2.7.8.5"/>
    </reaction>
</comment>
<keyword evidence="11 17" id="KW-0472">Membrane</keyword>
<dbReference type="GO" id="GO:0008444">
    <property type="term" value="F:CDP-diacylglycerol-glycerol-3-phosphate 3-phosphatidyltransferase activity"/>
    <property type="evidence" value="ECO:0007669"/>
    <property type="project" value="UniProtKB-EC"/>
</dbReference>
<evidence type="ECO:0000256" key="12">
    <source>
        <dbReference type="ARBA" id="ARBA00023209"/>
    </source>
</evidence>
<dbReference type="EMBL" id="CP114040">
    <property type="protein sequence ID" value="WAS98220.1"/>
    <property type="molecule type" value="Genomic_DNA"/>
</dbReference>
<feature type="transmembrane region" description="Helical" evidence="17">
    <location>
        <begin position="58"/>
        <end position="77"/>
    </location>
</feature>
<accession>A0ABY7HG00</accession>
<keyword evidence="7 16" id="KW-0808">Transferase</keyword>
<evidence type="ECO:0000313" key="18">
    <source>
        <dbReference type="EMBL" id="WAS98220.1"/>
    </source>
</evidence>
<comment type="similarity">
    <text evidence="3 16">Belongs to the CDP-alcohol phosphatidyltransferase class-I family.</text>
</comment>
<feature type="transmembrane region" description="Helical" evidence="17">
    <location>
        <begin position="150"/>
        <end position="171"/>
    </location>
</feature>
<dbReference type="PANTHER" id="PTHR14269:SF62">
    <property type="entry name" value="CDP-DIACYLGLYCEROL--GLYCEROL-3-PHOSPHATE 3-PHOSPHATIDYLTRANSFERASE 1, CHLOROPLASTIC"/>
    <property type="match status" value="1"/>
</dbReference>
<dbReference type="InterPro" id="IPR048254">
    <property type="entry name" value="CDP_ALCOHOL_P_TRANSF_CS"/>
</dbReference>
<evidence type="ECO:0000256" key="17">
    <source>
        <dbReference type="SAM" id="Phobius"/>
    </source>
</evidence>
<keyword evidence="19" id="KW-1185">Reference proteome</keyword>